<keyword evidence="2" id="KW-1185">Reference proteome</keyword>
<dbReference type="EMBL" id="JBHGBT010000005">
    <property type="protein sequence ID" value="MFB4194232.1"/>
    <property type="molecule type" value="Genomic_DNA"/>
</dbReference>
<accession>A0ABV4ZJY0</accession>
<protein>
    <submittedName>
        <fullName evidence="1">Uncharacterized protein</fullName>
    </submittedName>
</protein>
<reference evidence="1 2" key="1">
    <citation type="submission" date="2024-09" db="EMBL/GenBank/DDBJ databases">
        <title>Draft genome sequence of multifaceted antimicrobials producing Streptomyces sp. strain FH1.</title>
        <authorList>
            <person name="Hassan F."/>
            <person name="Ali H."/>
            <person name="Hassan N."/>
            <person name="Nawaz A."/>
        </authorList>
    </citation>
    <scope>NUCLEOTIDE SEQUENCE [LARGE SCALE GENOMIC DNA]</scope>
    <source>
        <strain evidence="1 2">FH1</strain>
    </source>
</reference>
<proteinExistence type="predicted"/>
<gene>
    <name evidence="1" type="ORF">ACE11A_07685</name>
</gene>
<dbReference type="RefSeq" id="WP_375062255.1">
    <property type="nucleotide sequence ID" value="NZ_JBHGBT010000005.1"/>
</dbReference>
<sequence length="185" mass="20416">MTEFSLSRMADGMVDGEAELVFALGLTVRAAAAVEYTLHEVAVRLHHDGPAYGYQGKGYVSKLITACRSEATLPIPAGSQRLLQPIIDEAERLLEQRNGYVHGRWAFDADRHVFVRVRGKAEHPEIEVMEAEEVHALAVALEKVEQQLIAWEASTFDEARKCLSGPCVTSDLREHIAAGLVLRVP</sequence>
<comment type="caution">
    <text evidence="1">The sequence shown here is derived from an EMBL/GenBank/DDBJ whole genome shotgun (WGS) entry which is preliminary data.</text>
</comment>
<dbReference type="Proteomes" id="UP001577267">
    <property type="component" value="Unassembled WGS sequence"/>
</dbReference>
<evidence type="ECO:0000313" key="1">
    <source>
        <dbReference type="EMBL" id="MFB4194232.1"/>
    </source>
</evidence>
<evidence type="ECO:0000313" key="2">
    <source>
        <dbReference type="Proteomes" id="UP001577267"/>
    </source>
</evidence>
<organism evidence="1 2">
    <name type="scientific">Streptomyces carpaticus</name>
    <dbReference type="NCBI Taxonomy" id="285558"/>
    <lineage>
        <taxon>Bacteria</taxon>
        <taxon>Bacillati</taxon>
        <taxon>Actinomycetota</taxon>
        <taxon>Actinomycetes</taxon>
        <taxon>Kitasatosporales</taxon>
        <taxon>Streptomycetaceae</taxon>
        <taxon>Streptomyces</taxon>
    </lineage>
</organism>
<name>A0ABV4ZJY0_9ACTN</name>